<protein>
    <recommendedName>
        <fullName evidence="2">Anaphase-promoting complex subunit 4 WD40 domain-containing protein</fullName>
    </recommendedName>
</protein>
<evidence type="ECO:0008006" key="2">
    <source>
        <dbReference type="Google" id="ProtNLM"/>
    </source>
</evidence>
<dbReference type="InterPro" id="IPR015943">
    <property type="entry name" value="WD40/YVTN_repeat-like_dom_sf"/>
</dbReference>
<dbReference type="PANTHER" id="PTHR16220">
    <property type="entry name" value="WD REPEAT PROTEIN 8-RELATED"/>
    <property type="match status" value="1"/>
</dbReference>
<dbReference type="Gene3D" id="2.130.10.10">
    <property type="entry name" value="YVTN repeat-like/Quinoprotein amine dehydrogenase"/>
    <property type="match status" value="2"/>
</dbReference>
<organism evidence="1">
    <name type="scientific">Haptolina ericina</name>
    <dbReference type="NCBI Taxonomy" id="156174"/>
    <lineage>
        <taxon>Eukaryota</taxon>
        <taxon>Haptista</taxon>
        <taxon>Haptophyta</taxon>
        <taxon>Prymnesiophyceae</taxon>
        <taxon>Prymnesiales</taxon>
        <taxon>Prymnesiaceae</taxon>
        <taxon>Haptolina</taxon>
    </lineage>
</organism>
<dbReference type="EMBL" id="HBHX01013240">
    <property type="protein sequence ID" value="CAE0106724.1"/>
    <property type="molecule type" value="Transcribed_RNA"/>
</dbReference>
<dbReference type="GO" id="GO:1990811">
    <property type="term" value="C:MWP complex"/>
    <property type="evidence" value="ECO:0007669"/>
    <property type="project" value="TreeGrafter"/>
</dbReference>
<dbReference type="InterPro" id="IPR001680">
    <property type="entry name" value="WD40_rpt"/>
</dbReference>
<gene>
    <name evidence="1" type="ORF">HERI1096_LOCUS7383</name>
</gene>
<name>A0A7S3ET96_9EUKA</name>
<evidence type="ECO:0000313" key="1">
    <source>
        <dbReference type="EMBL" id="CAE0106724.1"/>
    </source>
</evidence>
<dbReference type="InterPro" id="IPR036322">
    <property type="entry name" value="WD40_repeat_dom_sf"/>
</dbReference>
<sequence length="502" mass="56087">MQSYQYSEPHSGSHVQFSPDGRLLASAVAYRLLLRDALTLQIVQLYSCVDAIDGLEWSHDSAFVLCIISKRGVAQVWSVSDAEWHCKIDEGPVGLAHARWSPDGRHVLAAADFNLRITIWSLLDRSVYYIRYPKFSREGLDFSRDGSLMVLAERREFRDTINVFECDGWVPLRSFGVATQDLADVKWSPDGSVLCVVDTILQYQVLLYTAAGVHLQTYRPYEHALGVKTYSWSPSGQLLALGSYDEKIRILNNITWQRLAECEHPTALGKDFAPCVVVWHEPTSAGVEESGTLNDFTVDASFEDVADATRDVASSGLAAGYLARQLPIIVPTARPNLDKPNPKVGVGLLLWSAGGHYLATRNDNMPRALWVWDSESFCLHSILLQQQARVPHLLSVLRCERICYGSGAHVSRASCRCPEMVHLVQAIRTAVWHPSLQILALCTNSTRIFLWSPRGCHTAPLPQVHGFRVCAMSWSPEGNILLLLDRERFCLCFIELPADVEP</sequence>
<dbReference type="PANTHER" id="PTHR16220:SF0">
    <property type="entry name" value="WD REPEAT-CONTAINING PROTEIN WRAP73"/>
    <property type="match status" value="1"/>
</dbReference>
<dbReference type="SMART" id="SM00320">
    <property type="entry name" value="WD40"/>
    <property type="match status" value="5"/>
</dbReference>
<reference evidence="1" key="1">
    <citation type="submission" date="2021-01" db="EMBL/GenBank/DDBJ databases">
        <authorList>
            <person name="Corre E."/>
            <person name="Pelletier E."/>
            <person name="Niang G."/>
            <person name="Scheremetjew M."/>
            <person name="Finn R."/>
            <person name="Kale V."/>
            <person name="Holt S."/>
            <person name="Cochrane G."/>
            <person name="Meng A."/>
            <person name="Brown T."/>
            <person name="Cohen L."/>
        </authorList>
    </citation>
    <scope>NUCLEOTIDE SEQUENCE</scope>
    <source>
        <strain evidence="1">CCMP281</strain>
    </source>
</reference>
<accession>A0A7S3ET96</accession>
<proteinExistence type="predicted"/>
<dbReference type="InterPro" id="IPR052778">
    <property type="entry name" value="Centrosome-WD_assoc"/>
</dbReference>
<dbReference type="Pfam" id="PF00400">
    <property type="entry name" value="WD40"/>
    <property type="match status" value="1"/>
</dbReference>
<dbReference type="AlphaFoldDB" id="A0A7S3ET96"/>
<dbReference type="GO" id="GO:0005815">
    <property type="term" value="C:microtubule organizing center"/>
    <property type="evidence" value="ECO:0007669"/>
    <property type="project" value="TreeGrafter"/>
</dbReference>
<dbReference type="SUPFAM" id="SSF50978">
    <property type="entry name" value="WD40 repeat-like"/>
    <property type="match status" value="1"/>
</dbReference>